<evidence type="ECO:0000313" key="2">
    <source>
        <dbReference type="Proteomes" id="UP000061432"/>
    </source>
</evidence>
<organism evidence="1 2">
    <name type="scientific">Methylobacterium aquaticum</name>
    <dbReference type="NCBI Taxonomy" id="270351"/>
    <lineage>
        <taxon>Bacteria</taxon>
        <taxon>Pseudomonadati</taxon>
        <taxon>Pseudomonadota</taxon>
        <taxon>Alphaproteobacteria</taxon>
        <taxon>Hyphomicrobiales</taxon>
        <taxon>Methylobacteriaceae</taxon>
        <taxon>Methylobacterium</taxon>
    </lineage>
</organism>
<name>A0A1Y0ZBZ0_9HYPH</name>
<dbReference type="KEGG" id="maqu:Maq22A_c28720"/>
<dbReference type="Proteomes" id="UP000061432">
    <property type="component" value="Chromosome"/>
</dbReference>
<evidence type="ECO:0000313" key="1">
    <source>
        <dbReference type="EMBL" id="BAR47250.1"/>
    </source>
</evidence>
<evidence type="ECO:0008006" key="3">
    <source>
        <dbReference type="Google" id="ProtNLM"/>
    </source>
</evidence>
<reference evidence="1 2" key="1">
    <citation type="journal article" date="2015" name="Genome Announc.">
        <title>Complete Genome Sequence of Methylobacterium aquaticum Strain 22A, Isolated from Racomitrium japonicum Moss.</title>
        <authorList>
            <person name="Tani A."/>
            <person name="Ogura Y."/>
            <person name="Hayashi T."/>
            <person name="Kimbara K."/>
        </authorList>
    </citation>
    <scope>NUCLEOTIDE SEQUENCE [LARGE SCALE GENOMIC DNA]</scope>
    <source>
        <strain evidence="1 2">MA-22A</strain>
    </source>
</reference>
<proteinExistence type="predicted"/>
<reference evidence="2" key="2">
    <citation type="submission" date="2015-01" db="EMBL/GenBank/DDBJ databases">
        <title>Complete genome sequence of Methylobacterium aquaticum strain 22A.</title>
        <authorList>
            <person name="Tani A."/>
            <person name="Ogura Y."/>
            <person name="Hayashi T."/>
        </authorList>
    </citation>
    <scope>NUCLEOTIDE SEQUENCE [LARGE SCALE GENOMIC DNA]</scope>
    <source>
        <strain evidence="2">MA-22A</strain>
    </source>
</reference>
<gene>
    <name evidence="1" type="ORF">Maq22A_c28720</name>
</gene>
<dbReference type="EMBL" id="AP014704">
    <property type="protein sequence ID" value="BAR47250.1"/>
    <property type="molecule type" value="Genomic_DNA"/>
</dbReference>
<dbReference type="AlphaFoldDB" id="A0A1Y0ZBZ0"/>
<accession>A0A1Y0ZBZ0</accession>
<protein>
    <recommendedName>
        <fullName evidence="3">Restriction endonuclease domain-containing protein</fullName>
    </recommendedName>
</protein>
<sequence>MREYWVIDAQERTASVHREPAAGYRDMADLPREVIMQPRADGLAAFSVALADLD</sequence>